<dbReference type="PROSITE" id="PS51257">
    <property type="entry name" value="PROKAR_LIPOPROTEIN"/>
    <property type="match status" value="1"/>
</dbReference>
<keyword evidence="8" id="KW-0547">Nucleotide-binding</keyword>
<evidence type="ECO:0000256" key="6">
    <source>
        <dbReference type="ARBA" id="ARBA00022679"/>
    </source>
</evidence>
<evidence type="ECO:0000256" key="4">
    <source>
        <dbReference type="ARBA" id="ARBA00012557"/>
    </source>
</evidence>
<evidence type="ECO:0000256" key="8">
    <source>
        <dbReference type="ARBA" id="ARBA00022741"/>
    </source>
</evidence>
<evidence type="ECO:0000256" key="2">
    <source>
        <dbReference type="ARBA" id="ARBA00004922"/>
    </source>
</evidence>
<dbReference type="Proteomes" id="UP001059596">
    <property type="component" value="Unassembled WGS sequence"/>
</dbReference>
<comment type="caution">
    <text evidence="14">The sequence shown here is derived from an EMBL/GenBank/DDBJ whole genome shotgun (WGS) entry which is preliminary data.</text>
</comment>
<keyword evidence="11 12" id="KW-0472">Membrane</keyword>
<dbReference type="InterPro" id="IPR003378">
    <property type="entry name" value="Fringe-like_glycosylTrfase"/>
</dbReference>
<protein>
    <recommendedName>
        <fullName evidence="4">N-acetylgalactosaminide beta-1,3-galactosyltransferase</fullName>
        <ecNumber evidence="4">2.4.1.122</ecNumber>
    </recommendedName>
</protein>
<accession>A0A9Q0BTL5</accession>
<evidence type="ECO:0000256" key="1">
    <source>
        <dbReference type="ARBA" id="ARBA00004606"/>
    </source>
</evidence>
<keyword evidence="10 12" id="KW-1133">Transmembrane helix</keyword>
<evidence type="ECO:0000256" key="7">
    <source>
        <dbReference type="ARBA" id="ARBA00022692"/>
    </source>
</evidence>
<dbReference type="OrthoDB" id="414175at2759"/>
<dbReference type="PANTHER" id="PTHR23033:SF14">
    <property type="entry name" value="GLYCOPROTEIN-N-ACETYLGALACTOSAMINE 3-BETA-GALACTOSYLTRANSFERASE 1-RELATED"/>
    <property type="match status" value="1"/>
</dbReference>
<keyword evidence="7 12" id="KW-0812">Transmembrane</keyword>
<proteinExistence type="inferred from homology"/>
<feature type="transmembrane region" description="Helical" evidence="12">
    <location>
        <begin position="28"/>
        <end position="50"/>
    </location>
</feature>
<keyword evidence="5" id="KW-0328">Glycosyltransferase</keyword>
<evidence type="ECO:0000256" key="5">
    <source>
        <dbReference type="ARBA" id="ARBA00022676"/>
    </source>
</evidence>
<dbReference type="AlphaFoldDB" id="A0A9Q0BTL5"/>
<evidence type="ECO:0000313" key="15">
    <source>
        <dbReference type="Proteomes" id="UP001059596"/>
    </source>
</evidence>
<keyword evidence="6" id="KW-0808">Transferase</keyword>
<dbReference type="GO" id="GO:0000166">
    <property type="term" value="F:nucleotide binding"/>
    <property type="evidence" value="ECO:0007669"/>
    <property type="project" value="UniProtKB-KW"/>
</dbReference>
<dbReference type="Gene3D" id="3.90.550.50">
    <property type="match status" value="1"/>
</dbReference>
<evidence type="ECO:0000259" key="13">
    <source>
        <dbReference type="Pfam" id="PF02434"/>
    </source>
</evidence>
<keyword evidence="9" id="KW-0735">Signal-anchor</keyword>
<dbReference type="EMBL" id="JAMKOV010000002">
    <property type="protein sequence ID" value="KAI8043701.1"/>
    <property type="molecule type" value="Genomic_DNA"/>
</dbReference>
<reference evidence="14" key="1">
    <citation type="journal article" date="2023" name="Genome Biol. Evol.">
        <title>Long-read-based Genome Assembly of Drosophila gunungcola Reveals Fewer Chemosensory Genes in Flower-breeding Species.</title>
        <authorList>
            <person name="Negi A."/>
            <person name="Liao B.Y."/>
            <person name="Yeh S.D."/>
        </authorList>
    </citation>
    <scope>NUCLEOTIDE SEQUENCE</scope>
    <source>
        <strain evidence="14">Sukarami</strain>
    </source>
</reference>
<evidence type="ECO:0000313" key="14">
    <source>
        <dbReference type="EMBL" id="KAI8043701.1"/>
    </source>
</evidence>
<dbReference type="Pfam" id="PF02434">
    <property type="entry name" value="Fringe"/>
    <property type="match status" value="1"/>
</dbReference>
<comment type="subcellular location">
    <subcellularLocation>
        <location evidence="1">Membrane</location>
        <topology evidence="1">Single-pass type II membrane protein</topology>
    </subcellularLocation>
</comment>
<dbReference type="InterPro" id="IPR026050">
    <property type="entry name" value="C1GALT1/C1GALT1_chp1"/>
</dbReference>
<comment type="similarity">
    <text evidence="3">Belongs to the glycosyltransferase 31 family. Beta3-Gal-T subfamily.</text>
</comment>
<dbReference type="EC" id="2.4.1.122" evidence="4"/>
<organism evidence="14 15">
    <name type="scientific">Drosophila gunungcola</name>
    <name type="common">fruit fly</name>
    <dbReference type="NCBI Taxonomy" id="103775"/>
    <lineage>
        <taxon>Eukaryota</taxon>
        <taxon>Metazoa</taxon>
        <taxon>Ecdysozoa</taxon>
        <taxon>Arthropoda</taxon>
        <taxon>Hexapoda</taxon>
        <taxon>Insecta</taxon>
        <taxon>Pterygota</taxon>
        <taxon>Neoptera</taxon>
        <taxon>Endopterygota</taxon>
        <taxon>Diptera</taxon>
        <taxon>Brachycera</taxon>
        <taxon>Muscomorpha</taxon>
        <taxon>Ephydroidea</taxon>
        <taxon>Drosophilidae</taxon>
        <taxon>Drosophila</taxon>
        <taxon>Sophophora</taxon>
    </lineage>
</organism>
<name>A0A9Q0BTL5_9MUSC</name>
<evidence type="ECO:0000256" key="12">
    <source>
        <dbReference type="SAM" id="Phobius"/>
    </source>
</evidence>
<dbReference type="PANTHER" id="PTHR23033">
    <property type="entry name" value="BETA1,3-GALACTOSYLTRANSFERASE"/>
    <property type="match status" value="1"/>
</dbReference>
<evidence type="ECO:0000256" key="3">
    <source>
        <dbReference type="ARBA" id="ARBA00006462"/>
    </source>
</evidence>
<keyword evidence="15" id="KW-1185">Reference proteome</keyword>
<evidence type="ECO:0000256" key="11">
    <source>
        <dbReference type="ARBA" id="ARBA00023136"/>
    </source>
</evidence>
<evidence type="ECO:0000256" key="9">
    <source>
        <dbReference type="ARBA" id="ARBA00022968"/>
    </source>
</evidence>
<evidence type="ECO:0000256" key="10">
    <source>
        <dbReference type="ARBA" id="ARBA00022989"/>
    </source>
</evidence>
<dbReference type="GO" id="GO:0016020">
    <property type="term" value="C:membrane"/>
    <property type="evidence" value="ECO:0007669"/>
    <property type="project" value="UniProtKB-SubCell"/>
</dbReference>
<gene>
    <name evidence="14" type="ORF">M5D96_005039</name>
</gene>
<comment type="pathway">
    <text evidence="2">Protein modification; protein glycosylation.</text>
</comment>
<feature type="domain" description="Fringe-like glycosyltransferase" evidence="13">
    <location>
        <begin position="75"/>
        <end position="185"/>
    </location>
</feature>
<dbReference type="GO" id="GO:0016263">
    <property type="term" value="F:glycoprotein-N-acetylgalactosamine 3-beta-galactosyltransferase activity"/>
    <property type="evidence" value="ECO:0007669"/>
    <property type="project" value="UniProtKB-EC"/>
</dbReference>
<sequence length="345" mass="40432">MERKECVFLDRNKHFQQHSSSASCFRPLLFLLLGIGIGYLITQVVLWPLMDFKSHANRTSGPNQLDIDLTDEVRVLCYVYTKQMNHKVEAQAVLMTWGRRCNKLIFFTSHNDSSLKGSVGLPGDVNYRETWRKTKRALKYLHDHHLNDADWFLEADDETFVLMENLRYMVYPYSPEMAIYFGSPGTVMSRAALRRVVEIALPNPSKCEPKDSGATGGRLKECLENANVVAGNSYDSKGRRRMYLIDPQARSNRYLHYDPTFWFWKFLAYRTQEGIFAWSKYAVSFHYVQHRYMHCFEYMIYRLRPFGRKLPVEYLPVKLDRAKKEDFKGDQSQNVEKAVPADYAY</sequence>